<dbReference type="Pfam" id="PF06268">
    <property type="entry name" value="Fascin"/>
    <property type="match status" value="4"/>
</dbReference>
<dbReference type="GO" id="GO:0030674">
    <property type="term" value="F:protein-macromolecule adaptor activity"/>
    <property type="evidence" value="ECO:0007669"/>
    <property type="project" value="InterPro"/>
</dbReference>
<dbReference type="PANTHER" id="PTHR10551">
    <property type="entry name" value="FASCIN"/>
    <property type="match status" value="1"/>
</dbReference>
<evidence type="ECO:0000256" key="3">
    <source>
        <dbReference type="ARBA" id="ARBA00022490"/>
    </source>
</evidence>
<dbReference type="GO" id="GO:0007163">
    <property type="term" value="P:establishment or maintenance of cell polarity"/>
    <property type="evidence" value="ECO:0007669"/>
    <property type="project" value="TreeGrafter"/>
</dbReference>
<evidence type="ECO:0000259" key="6">
    <source>
        <dbReference type="Pfam" id="PF06268"/>
    </source>
</evidence>
<feature type="domain" description="Fascin-like" evidence="6">
    <location>
        <begin position="218"/>
        <end position="300"/>
    </location>
</feature>
<dbReference type="GO" id="GO:0005737">
    <property type="term" value="C:cytoplasm"/>
    <property type="evidence" value="ECO:0007669"/>
    <property type="project" value="TreeGrafter"/>
</dbReference>
<dbReference type="GO" id="GO:0015629">
    <property type="term" value="C:actin cytoskeleton"/>
    <property type="evidence" value="ECO:0007669"/>
    <property type="project" value="TreeGrafter"/>
</dbReference>
<feature type="domain" description="Fascin-like" evidence="6">
    <location>
        <begin position="68"/>
        <end position="165"/>
    </location>
</feature>
<feature type="domain" description="Fascin-like" evidence="6">
    <location>
        <begin position="454"/>
        <end position="548"/>
    </location>
</feature>
<comment type="similarity">
    <text evidence="2">Belongs to the fascin family.</text>
</comment>
<keyword evidence="5" id="KW-0206">Cytoskeleton</keyword>
<evidence type="ECO:0000313" key="7">
    <source>
        <dbReference type="EMBL" id="GAV09312.1"/>
    </source>
</evidence>
<gene>
    <name evidence="7" type="primary">RvY_18876-1</name>
    <name evidence="7" type="synonym">RvY_18876.1</name>
    <name evidence="7" type="ORF">RvY_18876</name>
</gene>
<organism evidence="7 8">
    <name type="scientific">Ramazzottius varieornatus</name>
    <name type="common">Water bear</name>
    <name type="synonym">Tardigrade</name>
    <dbReference type="NCBI Taxonomy" id="947166"/>
    <lineage>
        <taxon>Eukaryota</taxon>
        <taxon>Metazoa</taxon>
        <taxon>Ecdysozoa</taxon>
        <taxon>Tardigrada</taxon>
        <taxon>Eutardigrada</taxon>
        <taxon>Parachela</taxon>
        <taxon>Hypsibioidea</taxon>
        <taxon>Ramazzottiidae</taxon>
        <taxon>Ramazzottius</taxon>
    </lineage>
</organism>
<sequence>MAAVAGLRSVLLPGSTASSSSKLNGHFVPQQAERRPLNATINTNSINATYSDDKPSFTWTVGLINSKQRYLTAETFGDKVNVTGTTLKKKQIWTLVPGHAYNVVALCSHMGKYLSIDQYGNVTCQAEDVGEEQTLTIVEANDGSGRWAFRNEKYQYYLTGEGEKLSGVNKARLDVDYWAVHLCTQPMCCLRSSGRKRYGRMAGDELVCDQDVAWGREALLRLEFTTDWRYSIRTYSGLYLNRNGQLSQEQASPDTRFTLVFYAGQVAFRDNTGKFLSPFGNEASLRCKSGNITKSELFILEHAQPQCALLAHNGRLVSIRQGVDLSANQDVMTENEIFQLEGDPTTNSWHIRTRHNRYWTIGPSNGVQACADPGGSNWEGSGFELVYPSNGQGKVALRSRKNGRFLMVRPTGHLFAQADGEDNAEKFQLLLLNRPVLALRCVHGFVGLKNPISSGKLECNKSSFECIAMENGPDGTVYLSGSNKKYLDVGEDKTINADSVEPKPFYLQLKNNGKVILKAPNGYFVVGEQNGLFKANGAKEQAATEWAY</sequence>
<dbReference type="FunFam" id="2.80.10.50:FF:000008">
    <property type="entry name" value="Fascin"/>
    <property type="match status" value="1"/>
</dbReference>
<dbReference type="EMBL" id="BDGG01000021">
    <property type="protein sequence ID" value="GAV09312.1"/>
    <property type="molecule type" value="Genomic_DNA"/>
</dbReference>
<comment type="subcellular location">
    <subcellularLocation>
        <location evidence="1">Cytoplasm</location>
        <location evidence="1">Cytoskeleton</location>
    </subcellularLocation>
</comment>
<name>A0A1D1W7D6_RAMVA</name>
<dbReference type="InterPro" id="IPR010431">
    <property type="entry name" value="Fascin"/>
</dbReference>
<keyword evidence="8" id="KW-1185">Reference proteome</keyword>
<dbReference type="OrthoDB" id="10259868at2759"/>
<reference evidence="7 8" key="1">
    <citation type="journal article" date="2016" name="Nat. Commun.">
        <title>Extremotolerant tardigrade genome and improved radiotolerance of human cultured cells by tardigrade-unique protein.</title>
        <authorList>
            <person name="Hashimoto T."/>
            <person name="Horikawa D.D."/>
            <person name="Saito Y."/>
            <person name="Kuwahara H."/>
            <person name="Kozuka-Hata H."/>
            <person name="Shin-I T."/>
            <person name="Minakuchi Y."/>
            <person name="Ohishi K."/>
            <person name="Motoyama A."/>
            <person name="Aizu T."/>
            <person name="Enomoto A."/>
            <person name="Kondo K."/>
            <person name="Tanaka S."/>
            <person name="Hara Y."/>
            <person name="Koshikawa S."/>
            <person name="Sagara H."/>
            <person name="Miura T."/>
            <person name="Yokobori S."/>
            <person name="Miyagawa K."/>
            <person name="Suzuki Y."/>
            <person name="Kubo T."/>
            <person name="Oyama M."/>
            <person name="Kohara Y."/>
            <person name="Fujiyama A."/>
            <person name="Arakawa K."/>
            <person name="Katayama T."/>
            <person name="Toyoda A."/>
            <person name="Kunieda T."/>
        </authorList>
    </citation>
    <scope>NUCLEOTIDE SEQUENCE [LARGE SCALE GENOMIC DNA]</scope>
    <source>
        <strain evidence="7 8">YOKOZUNA-1</strain>
    </source>
</reference>
<dbReference type="CDD" id="cd23337">
    <property type="entry name" value="beta-trefoil_FSCN_rpt4"/>
    <property type="match status" value="1"/>
</dbReference>
<dbReference type="InterPro" id="IPR008999">
    <property type="entry name" value="Actin-crosslinking"/>
</dbReference>
<evidence type="ECO:0000256" key="1">
    <source>
        <dbReference type="ARBA" id="ARBA00004245"/>
    </source>
</evidence>
<proteinExistence type="inferred from homology"/>
<dbReference type="Gene3D" id="2.80.10.50">
    <property type="match status" value="4"/>
</dbReference>
<evidence type="ECO:0000313" key="8">
    <source>
        <dbReference type="Proteomes" id="UP000186922"/>
    </source>
</evidence>
<dbReference type="GO" id="GO:0051017">
    <property type="term" value="P:actin filament bundle assembly"/>
    <property type="evidence" value="ECO:0007669"/>
    <property type="project" value="TreeGrafter"/>
</dbReference>
<dbReference type="FunFam" id="2.80.10.50:FF:000015">
    <property type="entry name" value="Fascin"/>
    <property type="match status" value="1"/>
</dbReference>
<dbReference type="PIRSF" id="PIRSF005682">
    <property type="entry name" value="Fascin"/>
    <property type="match status" value="1"/>
</dbReference>
<evidence type="ECO:0000256" key="2">
    <source>
        <dbReference type="ARBA" id="ARBA00007415"/>
    </source>
</evidence>
<dbReference type="CDD" id="cd23336">
    <property type="entry name" value="beta-trefoil_FSCN_rpt3"/>
    <property type="match status" value="1"/>
</dbReference>
<dbReference type="CDD" id="cd23351">
    <property type="entry name" value="beta-trefoil_singed_rpt2"/>
    <property type="match status" value="1"/>
</dbReference>
<feature type="domain" description="Fascin-like" evidence="6">
    <location>
        <begin position="313"/>
        <end position="429"/>
    </location>
</feature>
<evidence type="ECO:0000256" key="4">
    <source>
        <dbReference type="ARBA" id="ARBA00023203"/>
    </source>
</evidence>
<dbReference type="Proteomes" id="UP000186922">
    <property type="component" value="Unassembled WGS sequence"/>
</dbReference>
<comment type="caution">
    <text evidence="7">The sequence shown here is derived from an EMBL/GenBank/DDBJ whole genome shotgun (WGS) entry which is preliminary data.</text>
</comment>
<dbReference type="CDD" id="cd23347">
    <property type="entry name" value="beta-trefoil_singed_rpt1"/>
    <property type="match status" value="1"/>
</dbReference>
<dbReference type="STRING" id="947166.A0A1D1W7D6"/>
<keyword evidence="3" id="KW-0963">Cytoplasm</keyword>
<keyword evidence="4" id="KW-0009">Actin-binding</keyword>
<dbReference type="AlphaFoldDB" id="A0A1D1W7D6"/>
<evidence type="ECO:0000256" key="5">
    <source>
        <dbReference type="ARBA" id="ARBA00023212"/>
    </source>
</evidence>
<dbReference type="PANTHER" id="PTHR10551:SF9">
    <property type="entry name" value="FASCIN-2"/>
    <property type="match status" value="1"/>
</dbReference>
<dbReference type="InterPro" id="IPR024703">
    <property type="entry name" value="Fascin_metazoans"/>
</dbReference>
<protein>
    <recommendedName>
        <fullName evidence="6">Fascin-like domain-containing protein</fullName>
    </recommendedName>
</protein>
<accession>A0A1D1W7D6</accession>
<dbReference type="GO" id="GO:0051015">
    <property type="term" value="F:actin filament binding"/>
    <property type="evidence" value="ECO:0007669"/>
    <property type="project" value="InterPro"/>
</dbReference>
<dbReference type="SUPFAM" id="SSF50405">
    <property type="entry name" value="Actin-crosslinking proteins"/>
    <property type="match status" value="4"/>
</dbReference>
<dbReference type="InterPro" id="IPR022768">
    <property type="entry name" value="Fascin-like_dom"/>
</dbReference>
<dbReference type="FunFam" id="2.80.10.50:FF:000010">
    <property type="entry name" value="Fascin"/>
    <property type="match status" value="1"/>
</dbReference>
<dbReference type="GO" id="GO:0016477">
    <property type="term" value="P:cell migration"/>
    <property type="evidence" value="ECO:0007669"/>
    <property type="project" value="TreeGrafter"/>
</dbReference>